<dbReference type="PANTHER" id="PTHR46060">
    <property type="entry name" value="MARINER MOS1 TRANSPOSASE-LIKE PROTEIN"/>
    <property type="match status" value="1"/>
</dbReference>
<evidence type="ECO:0000256" key="1">
    <source>
        <dbReference type="SAM" id="MobiDB-lite"/>
    </source>
</evidence>
<dbReference type="OrthoDB" id="6596370at2759"/>
<protein>
    <submittedName>
        <fullName evidence="4">Protein GVQW3-like</fullName>
    </submittedName>
</protein>
<name>A0A8B8FJX0_9HEMI</name>
<accession>A0A8B8FJX0</accession>
<sequence length="128" mass="14743">MSNFHEQRINIKFCVKLCKSFTETHKILQNAYGDQCLGRTQCYDWFKCFKDGRESVDDDPRSGRPSTSTDDAHVTKVNEIVRSNRRLTIREIAEDCNISVGSCHEILVEKLGMHRVAAKFVSRLMSQD</sequence>
<gene>
    <name evidence="4" type="primary">LOC112683833</name>
</gene>
<evidence type="ECO:0000313" key="3">
    <source>
        <dbReference type="Proteomes" id="UP000694846"/>
    </source>
</evidence>
<feature type="compositionally biased region" description="Basic and acidic residues" evidence="1">
    <location>
        <begin position="53"/>
        <end position="62"/>
    </location>
</feature>
<keyword evidence="3" id="KW-1185">Reference proteome</keyword>
<organism evidence="3 4">
    <name type="scientific">Sipha flava</name>
    <name type="common">yellow sugarcane aphid</name>
    <dbReference type="NCBI Taxonomy" id="143950"/>
    <lineage>
        <taxon>Eukaryota</taxon>
        <taxon>Metazoa</taxon>
        <taxon>Ecdysozoa</taxon>
        <taxon>Arthropoda</taxon>
        <taxon>Hexapoda</taxon>
        <taxon>Insecta</taxon>
        <taxon>Pterygota</taxon>
        <taxon>Neoptera</taxon>
        <taxon>Paraneoptera</taxon>
        <taxon>Hemiptera</taxon>
        <taxon>Sternorrhyncha</taxon>
        <taxon>Aphidomorpha</taxon>
        <taxon>Aphidoidea</taxon>
        <taxon>Aphididae</taxon>
        <taxon>Sipha</taxon>
    </lineage>
</organism>
<dbReference type="InterPro" id="IPR052709">
    <property type="entry name" value="Transposase-MT_Hybrid"/>
</dbReference>
<evidence type="ECO:0000259" key="2">
    <source>
        <dbReference type="Pfam" id="PF17906"/>
    </source>
</evidence>
<dbReference type="InterPro" id="IPR041426">
    <property type="entry name" value="Mos1_HTH"/>
</dbReference>
<dbReference type="RefSeq" id="XP_025410786.1">
    <property type="nucleotide sequence ID" value="XM_025555001.1"/>
</dbReference>
<proteinExistence type="predicted"/>
<feature type="region of interest" description="Disordered" evidence="1">
    <location>
        <begin position="53"/>
        <end position="73"/>
    </location>
</feature>
<evidence type="ECO:0000313" key="4">
    <source>
        <dbReference type="RefSeq" id="XP_025410786.1"/>
    </source>
</evidence>
<feature type="domain" description="Mos1 transposase HTH" evidence="2">
    <location>
        <begin position="8"/>
        <end position="52"/>
    </location>
</feature>
<dbReference type="PANTHER" id="PTHR46060:SF1">
    <property type="entry name" value="MARINER MOS1 TRANSPOSASE-LIKE PROTEIN"/>
    <property type="match status" value="1"/>
</dbReference>
<reference evidence="4" key="1">
    <citation type="submission" date="2025-08" db="UniProtKB">
        <authorList>
            <consortium name="RefSeq"/>
        </authorList>
    </citation>
    <scope>IDENTIFICATION</scope>
    <source>
        <tissue evidence="4">Whole body</tissue>
    </source>
</reference>
<dbReference type="GeneID" id="112683833"/>
<dbReference type="Pfam" id="PF13412">
    <property type="entry name" value="HTH_24"/>
    <property type="match status" value="1"/>
</dbReference>
<dbReference type="Gene3D" id="1.10.10.1450">
    <property type="match status" value="1"/>
</dbReference>
<dbReference type="Pfam" id="PF17906">
    <property type="entry name" value="HTH_48"/>
    <property type="match status" value="1"/>
</dbReference>
<dbReference type="Proteomes" id="UP000694846">
    <property type="component" value="Unplaced"/>
</dbReference>
<dbReference type="AlphaFoldDB" id="A0A8B8FJX0"/>